<evidence type="ECO:0000313" key="2">
    <source>
        <dbReference type="EMBL" id="CBY38523.1"/>
    </source>
</evidence>
<dbReference type="Gene3D" id="2.60.40.790">
    <property type="match status" value="1"/>
</dbReference>
<organism evidence="2">
    <name type="scientific">Oikopleura dioica</name>
    <name type="common">Tunicate</name>
    <dbReference type="NCBI Taxonomy" id="34765"/>
    <lineage>
        <taxon>Eukaryota</taxon>
        <taxon>Metazoa</taxon>
        <taxon>Chordata</taxon>
        <taxon>Tunicata</taxon>
        <taxon>Appendicularia</taxon>
        <taxon>Copelata</taxon>
        <taxon>Oikopleuridae</taxon>
        <taxon>Oikopleura</taxon>
    </lineage>
</organism>
<protein>
    <submittedName>
        <fullName evidence="2">Uncharacterized protein</fullName>
    </submittedName>
</protein>
<evidence type="ECO:0000256" key="1">
    <source>
        <dbReference type="SAM" id="MobiDB-lite"/>
    </source>
</evidence>
<feature type="compositionally biased region" description="Polar residues" evidence="1">
    <location>
        <begin position="141"/>
        <end position="162"/>
    </location>
</feature>
<name>E4YST4_OIKDI</name>
<gene>
    <name evidence="2" type="ORF">GSOID_T00032470001</name>
</gene>
<accession>E4YST4</accession>
<dbReference type="EMBL" id="FN655250">
    <property type="protein sequence ID" value="CBY38523.1"/>
    <property type="molecule type" value="Genomic_DNA"/>
</dbReference>
<feature type="region of interest" description="Disordered" evidence="1">
    <location>
        <begin position="139"/>
        <end position="226"/>
    </location>
</feature>
<feature type="compositionally biased region" description="Basic and acidic residues" evidence="1">
    <location>
        <begin position="163"/>
        <end position="178"/>
    </location>
</feature>
<proteinExistence type="predicted"/>
<dbReference type="Proteomes" id="UP000011014">
    <property type="component" value="Unassembled WGS sequence"/>
</dbReference>
<reference evidence="2" key="1">
    <citation type="journal article" date="2010" name="Science">
        <title>Plasticity of animal genome architecture unmasked by rapid evolution of a pelagic tunicate.</title>
        <authorList>
            <person name="Denoeud F."/>
            <person name="Henriet S."/>
            <person name="Mungpakdee S."/>
            <person name="Aury J.M."/>
            <person name="Da Silva C."/>
            <person name="Brinkmann H."/>
            <person name="Mikhaleva J."/>
            <person name="Olsen L.C."/>
            <person name="Jubin C."/>
            <person name="Canestro C."/>
            <person name="Bouquet J.M."/>
            <person name="Danks G."/>
            <person name="Poulain J."/>
            <person name="Campsteijn C."/>
            <person name="Adamski M."/>
            <person name="Cross I."/>
            <person name="Yadetie F."/>
            <person name="Muffato M."/>
            <person name="Louis A."/>
            <person name="Butcher S."/>
            <person name="Tsagkogeorga G."/>
            <person name="Konrad A."/>
            <person name="Singh S."/>
            <person name="Jensen M.F."/>
            <person name="Cong E.H."/>
            <person name="Eikeseth-Otteraa H."/>
            <person name="Noel B."/>
            <person name="Anthouard V."/>
            <person name="Porcel B.M."/>
            <person name="Kachouri-Lafond R."/>
            <person name="Nishino A."/>
            <person name="Ugolini M."/>
            <person name="Chourrout P."/>
            <person name="Nishida H."/>
            <person name="Aasland R."/>
            <person name="Huzurbazar S."/>
            <person name="Westhof E."/>
            <person name="Delsuc F."/>
            <person name="Lehrach H."/>
            <person name="Reinhardt R."/>
            <person name="Weissenbach J."/>
            <person name="Roy S.W."/>
            <person name="Artiguenave F."/>
            <person name="Postlethwait J.H."/>
            <person name="Manak J.R."/>
            <person name="Thompson E.M."/>
            <person name="Jaillon O."/>
            <person name="Du Pasquier L."/>
            <person name="Boudinot P."/>
            <person name="Liberles D.A."/>
            <person name="Volff J.N."/>
            <person name="Philippe H."/>
            <person name="Lenhard B."/>
            <person name="Roest Crollius H."/>
            <person name="Wincker P."/>
            <person name="Chourrout D."/>
        </authorList>
    </citation>
    <scope>NUCLEOTIDE SEQUENCE [LARGE SCALE GENOMIC DNA]</scope>
</reference>
<dbReference type="AlphaFoldDB" id="E4YST4"/>
<dbReference type="InterPro" id="IPR008978">
    <property type="entry name" value="HSP20-like_chaperone"/>
</dbReference>
<sequence>MQSTRTPISSNFVLDSTFPEYSRFGSPSGSYEVIENSPSRYQVRVPITSELLQSSANILVKVNGHKITIEAKIEATDSYGNLKISKICKDVTLPSDCNMKTLKTKEESCALIISAEKNPISQSNFVPIKERQAYEGRGVNSPWTLAGSSPSPSSQADTLTGRQSREEILPEARTSETRTRKHSKNVRFSEDPPKVTQVDTDEPPSPQITQNSPNKTPPKKKGIGRMDSNDFIMAEEDDLSVSLRSLTLPILEERPASIPPGEPIEDLGVFGAATPQIEKVDPFIQPILQKPQDFLSKEKEPRTVF</sequence>